<organism evidence="4 5">
    <name type="scientific">Azospirillum doebereinerae</name>
    <dbReference type="NCBI Taxonomy" id="92933"/>
    <lineage>
        <taxon>Bacteria</taxon>
        <taxon>Pseudomonadati</taxon>
        <taxon>Pseudomonadota</taxon>
        <taxon>Alphaproteobacteria</taxon>
        <taxon>Rhodospirillales</taxon>
        <taxon>Azospirillaceae</taxon>
        <taxon>Azospirillum</taxon>
    </lineage>
</organism>
<dbReference type="OrthoDB" id="7302452at2"/>
<dbReference type="EMBL" id="RZIJ01000001">
    <property type="protein sequence ID" value="RUQ75672.1"/>
    <property type="molecule type" value="Genomic_DNA"/>
</dbReference>
<keyword evidence="2" id="KW-0472">Membrane</keyword>
<sequence>MMGGAWRVAMVGLAVAAAALAFLGAEIAWMTGSNQAAYIQDMAVAGVGLLALWAAFASLSRHFRDLGRLRDTLSGLPGRAAAFPSRGRNDEVGQLAQAATRSSRPDRAMPGRLEKSVSAMLSLTEAPTILLNDHGRIERLNPAAARLLDTEEGADIGQSLVRADLLRAIERARGGDAVSAVLRRTDNTEVSVRIADLGLNAGVVLAFSGRNAAGAAGVGKFTLSLRPAPPAEPLGDDDPLAVLPFVALWVATAGAEPGEGPVVAVGTMRLAGARVFRTVSLSILIDPATPVAPEAAARHGITTETVAGARPFAEVWPAIQEALHHCVVVGVGVDPALAALARACENADLPPPALPPSLDLGALAGALDPALAGASLERLVQAFQLSPGNGPFAAALHQAELAARLLVQLDQRGIATHGQARALLAGGTTAPAA</sequence>
<keyword evidence="2" id="KW-0812">Transmembrane</keyword>
<evidence type="ECO:0000256" key="2">
    <source>
        <dbReference type="SAM" id="Phobius"/>
    </source>
</evidence>
<evidence type="ECO:0000313" key="5">
    <source>
        <dbReference type="Proteomes" id="UP000280346"/>
    </source>
</evidence>
<feature type="region of interest" description="Disordered" evidence="1">
    <location>
        <begin position="85"/>
        <end position="109"/>
    </location>
</feature>
<feature type="domain" description="Exonuclease" evidence="3">
    <location>
        <begin position="244"/>
        <end position="419"/>
    </location>
</feature>
<accession>A0A3S0VL63</accession>
<dbReference type="CDD" id="cd00130">
    <property type="entry name" value="PAS"/>
    <property type="match status" value="1"/>
</dbReference>
<dbReference type="GO" id="GO:0003676">
    <property type="term" value="F:nucleic acid binding"/>
    <property type="evidence" value="ECO:0007669"/>
    <property type="project" value="InterPro"/>
</dbReference>
<evidence type="ECO:0000313" key="4">
    <source>
        <dbReference type="EMBL" id="RUQ75672.1"/>
    </source>
</evidence>
<dbReference type="InterPro" id="IPR013520">
    <property type="entry name" value="Ribonucl_H"/>
</dbReference>
<dbReference type="SUPFAM" id="SSF53098">
    <property type="entry name" value="Ribonuclease H-like"/>
    <property type="match status" value="1"/>
</dbReference>
<dbReference type="InterPro" id="IPR000014">
    <property type="entry name" value="PAS"/>
</dbReference>
<dbReference type="InterPro" id="IPR012337">
    <property type="entry name" value="RNaseH-like_sf"/>
</dbReference>
<evidence type="ECO:0000259" key="3">
    <source>
        <dbReference type="SMART" id="SM00479"/>
    </source>
</evidence>
<keyword evidence="2" id="KW-1133">Transmembrane helix</keyword>
<feature type="transmembrane region" description="Helical" evidence="2">
    <location>
        <begin position="38"/>
        <end position="60"/>
    </location>
</feature>
<dbReference type="Gene3D" id="3.30.420.10">
    <property type="entry name" value="Ribonuclease H-like superfamily/Ribonuclease H"/>
    <property type="match status" value="1"/>
</dbReference>
<evidence type="ECO:0000256" key="1">
    <source>
        <dbReference type="SAM" id="MobiDB-lite"/>
    </source>
</evidence>
<reference evidence="4 5" key="1">
    <citation type="submission" date="2018-12" db="EMBL/GenBank/DDBJ databases">
        <authorList>
            <person name="Yang Y."/>
        </authorList>
    </citation>
    <scope>NUCLEOTIDE SEQUENCE [LARGE SCALE GENOMIC DNA]</scope>
    <source>
        <strain evidence="4 5">GSF71</strain>
    </source>
</reference>
<dbReference type="GO" id="GO:0004527">
    <property type="term" value="F:exonuclease activity"/>
    <property type="evidence" value="ECO:0007669"/>
    <property type="project" value="UniProtKB-ARBA"/>
</dbReference>
<dbReference type="SMART" id="SM00479">
    <property type="entry name" value="EXOIII"/>
    <property type="match status" value="1"/>
</dbReference>
<gene>
    <name evidence="4" type="ORF">EJ913_00700</name>
</gene>
<dbReference type="GO" id="GO:0006259">
    <property type="term" value="P:DNA metabolic process"/>
    <property type="evidence" value="ECO:0007669"/>
    <property type="project" value="UniProtKB-ARBA"/>
</dbReference>
<dbReference type="Proteomes" id="UP000280346">
    <property type="component" value="Unassembled WGS sequence"/>
</dbReference>
<protein>
    <submittedName>
        <fullName evidence="4">DNA polymerase III subunit epsilon</fullName>
    </submittedName>
</protein>
<proteinExistence type="predicted"/>
<dbReference type="InterPro" id="IPR036397">
    <property type="entry name" value="RNaseH_sf"/>
</dbReference>
<keyword evidence="5" id="KW-1185">Reference proteome</keyword>
<comment type="caution">
    <text evidence="4">The sequence shown here is derived from an EMBL/GenBank/DDBJ whole genome shotgun (WGS) entry which is preliminary data.</text>
</comment>
<name>A0A3S0VL63_9PROT</name>
<dbReference type="RefSeq" id="WP_126993862.1">
    <property type="nucleotide sequence ID" value="NZ_JAKOAR010000005.1"/>
</dbReference>
<dbReference type="AlphaFoldDB" id="A0A3S0VL63"/>